<dbReference type="Proteomes" id="UP000006462">
    <property type="component" value="Unassembled WGS sequence"/>
</dbReference>
<dbReference type="InterPro" id="IPR027872">
    <property type="entry name" value="DUF4428"/>
</dbReference>
<sequence>MDIVLDGEYKGKDITVKGEKLQIATGFFKSVILNSDNLKSYERTAPERFLLTVYYQDGKFSLLRGNEKTYPQMLKILSDIPEKTVDMVTPLDPASPMLIPTNISEPSFLQVIPENQRKNNDCILCGKKVGLMTRIALADGYLCPACLGKIIEGYGNEVSTVLKSTSILQLRGFAERIQNEMKEKQHERESFTPTKIANKRVLIDETNNLVKLAPKLRNFTKYKDDDFEIYRFDQIVNYELIEDGGNVASGGIGRAILGGLAFGESGAIVGAATAKKSSTCKVLQIRISIAGELRTSLVMDFMPMETKKSDLIYRDAFKEAQSTLAALDSITHNVLPIEKAQNDSFDATEELRKYKSLLDDGIITLEEFDAKKKQLLDL</sequence>
<dbReference type="RefSeq" id="WP_009164221.1">
    <property type="nucleotide sequence ID" value="NZ_ADFP01000046.1"/>
</dbReference>
<evidence type="ECO:0000313" key="4">
    <source>
        <dbReference type="Proteomes" id="UP000006462"/>
    </source>
</evidence>
<comment type="caution">
    <text evidence="3">The sequence shown here is derived from an EMBL/GenBank/DDBJ whole genome shotgun (WGS) entry which is preliminary data.</text>
</comment>
<evidence type="ECO:0008006" key="5">
    <source>
        <dbReference type="Google" id="ProtNLM"/>
    </source>
</evidence>
<organism evidence="3 4">
    <name type="scientific">Pyramidobacter piscolens W5455</name>
    <dbReference type="NCBI Taxonomy" id="352165"/>
    <lineage>
        <taxon>Bacteria</taxon>
        <taxon>Thermotogati</taxon>
        <taxon>Synergistota</taxon>
        <taxon>Synergistia</taxon>
        <taxon>Synergistales</taxon>
        <taxon>Dethiosulfovibrionaceae</taxon>
        <taxon>Pyramidobacter</taxon>
    </lineage>
</organism>
<proteinExistence type="predicted"/>
<feature type="domain" description="SHOCT" evidence="1">
    <location>
        <begin position="349"/>
        <end position="376"/>
    </location>
</feature>
<feature type="domain" description="DUF4428" evidence="2">
    <location>
        <begin position="122"/>
        <end position="150"/>
    </location>
</feature>
<gene>
    <name evidence="3" type="ORF">HMPREF7215_2758</name>
</gene>
<accession>A0ABM9ZWS4</accession>
<dbReference type="EMBL" id="ADFP01000046">
    <property type="protein sequence ID" value="EFB91322.1"/>
    <property type="molecule type" value="Genomic_DNA"/>
</dbReference>
<name>A0ABM9ZWS4_9BACT</name>
<evidence type="ECO:0000313" key="3">
    <source>
        <dbReference type="EMBL" id="EFB91322.1"/>
    </source>
</evidence>
<dbReference type="InterPro" id="IPR018649">
    <property type="entry name" value="SHOCT"/>
</dbReference>
<protein>
    <recommendedName>
        <fullName evidence="5">SHOCT domain-containing protein</fullName>
    </recommendedName>
</protein>
<keyword evidence="4" id="KW-1185">Reference proteome</keyword>
<reference evidence="3 4" key="1">
    <citation type="submission" date="2009-12" db="EMBL/GenBank/DDBJ databases">
        <authorList>
            <person name="Shrivastava S."/>
            <person name="Madupu R."/>
            <person name="Durkin A.S."/>
            <person name="Torralba M."/>
            <person name="Methe B."/>
            <person name="Sutton G.G."/>
            <person name="Strausberg R.L."/>
            <person name="Nelson K.E."/>
        </authorList>
    </citation>
    <scope>NUCLEOTIDE SEQUENCE [LARGE SCALE GENOMIC DNA]</scope>
    <source>
        <strain evidence="3 4">W5455</strain>
    </source>
</reference>
<dbReference type="Pfam" id="PF14471">
    <property type="entry name" value="DUF4428"/>
    <property type="match status" value="1"/>
</dbReference>
<dbReference type="Pfam" id="PF09851">
    <property type="entry name" value="SHOCT"/>
    <property type="match status" value="1"/>
</dbReference>
<evidence type="ECO:0000259" key="2">
    <source>
        <dbReference type="Pfam" id="PF14471"/>
    </source>
</evidence>
<evidence type="ECO:0000259" key="1">
    <source>
        <dbReference type="Pfam" id="PF09851"/>
    </source>
</evidence>